<dbReference type="EC" id="2.3.1.-" evidence="5"/>
<feature type="transmembrane region" description="Helical" evidence="2">
    <location>
        <begin position="273"/>
        <end position="294"/>
    </location>
</feature>
<evidence type="ECO:0000256" key="2">
    <source>
        <dbReference type="SAM" id="Phobius"/>
    </source>
</evidence>
<gene>
    <name evidence="5" type="ORF">ACEG43_02255</name>
</gene>
<feature type="region of interest" description="Disordered" evidence="1">
    <location>
        <begin position="1"/>
        <end position="56"/>
    </location>
</feature>
<dbReference type="PANTHER" id="PTHR23028">
    <property type="entry name" value="ACETYLTRANSFERASE"/>
    <property type="match status" value="1"/>
</dbReference>
<comment type="caution">
    <text evidence="5">The sequence shown here is derived from an EMBL/GenBank/DDBJ whole genome shotgun (WGS) entry which is preliminary data.</text>
</comment>
<keyword evidence="5" id="KW-0808">Transferase</keyword>
<sequence>MTRTPYAGNRARTCTAHTTTDPAAQSTGTVEQKPAPGSGRTSPPPGPTHSGPAQRPDIQGLRALAVTLVVLGHAGVTRLSGGYVGVDVFFVISGFLITSSLLRELSATDRISIRAFYARRALRLLPASALVVLVTLAGSWLLLSKVRFAEYMSDAFASAVYAVNFRLAATGTDYLAEGSPPSPFQHFWSLAVEEQFYLLWPLLLLLGWRLSRRRRALLAIPLVTLCVVSFGLSVYVTGRSAPWAYFGSHTRAWELGAGALVALALLRPPRLPAGVAVAMTWAGLACVIAAALRFDADTPFPGTAAAVPVIGAALVIVGGTSPAWPGGRRMLTARPVTWLGGVSYSWYLWHWPFLVIGPKALDRPAGTHLELALGAAALLPAWLTLRLVENPVRFHRALRGRPGRGLRLGLALSAVTASTALVAAAFPPSISSGEPAPVLKDALASAPDPGARLTQALGTTGIRLPDNLTPPLTGITDVRSAVYRDGCHQNYAGTSTPMCVYGDRSSKHVVVLFGDSHAAQWFPALNVLAVQHHWKLISMTKASCKAATVTTLNAHRPYATCDRWRADALARIEKLRPSLVLVSSSDAGTPATTMRDPLAGWTDGYVRTFRRLAPSGARVVALLDTPWPREDVLDCAAIHPLHLRDCSVRVPEALHDVTRRNATKAAARSTGVAVIDPQPWLCTAHGDCPVAVYDTFVYRDESHMAEGYAEALAPVLGRALGVRSGN</sequence>
<feature type="transmembrane region" description="Helical" evidence="2">
    <location>
        <begin position="408"/>
        <end position="426"/>
    </location>
</feature>
<feature type="transmembrane region" description="Helical" evidence="2">
    <location>
        <begin position="300"/>
        <end position="319"/>
    </location>
</feature>
<feature type="transmembrane region" description="Helical" evidence="2">
    <location>
        <begin position="82"/>
        <end position="102"/>
    </location>
</feature>
<feature type="domain" description="SGNH" evidence="4">
    <location>
        <begin position="487"/>
        <end position="716"/>
    </location>
</feature>
<evidence type="ECO:0000259" key="4">
    <source>
        <dbReference type="Pfam" id="PF19040"/>
    </source>
</evidence>
<dbReference type="EMBL" id="JBGOSP010000001">
    <property type="protein sequence ID" value="MFA3835015.1"/>
    <property type="molecule type" value="Genomic_DNA"/>
</dbReference>
<feature type="transmembrane region" description="Helical" evidence="2">
    <location>
        <begin position="218"/>
        <end position="237"/>
    </location>
</feature>
<proteinExistence type="predicted"/>
<dbReference type="InterPro" id="IPR002656">
    <property type="entry name" value="Acyl_transf_3_dom"/>
</dbReference>
<feature type="domain" description="Acyltransferase 3" evidence="3">
    <location>
        <begin position="57"/>
        <end position="380"/>
    </location>
</feature>
<evidence type="ECO:0000256" key="1">
    <source>
        <dbReference type="SAM" id="MobiDB-lite"/>
    </source>
</evidence>
<keyword evidence="5" id="KW-0012">Acyltransferase</keyword>
<name>A0ABV4S9A5_9ACTN</name>
<dbReference type="InterPro" id="IPR050879">
    <property type="entry name" value="Acyltransferase_3"/>
</dbReference>
<organism evidence="5 6">
    <name type="scientific">Streptomyces aureus</name>
    <dbReference type="NCBI Taxonomy" id="193461"/>
    <lineage>
        <taxon>Bacteria</taxon>
        <taxon>Bacillati</taxon>
        <taxon>Actinomycetota</taxon>
        <taxon>Actinomycetes</taxon>
        <taxon>Kitasatosporales</taxon>
        <taxon>Streptomycetaceae</taxon>
        <taxon>Streptomyces</taxon>
    </lineage>
</organism>
<evidence type="ECO:0000259" key="3">
    <source>
        <dbReference type="Pfam" id="PF01757"/>
    </source>
</evidence>
<feature type="compositionally biased region" description="Polar residues" evidence="1">
    <location>
        <begin position="15"/>
        <end position="30"/>
    </location>
</feature>
<evidence type="ECO:0000313" key="5">
    <source>
        <dbReference type="EMBL" id="MFA3835015.1"/>
    </source>
</evidence>
<protein>
    <submittedName>
        <fullName evidence="5">Acyltransferase family protein</fullName>
        <ecNumber evidence="5">2.3.1.-</ecNumber>
    </submittedName>
</protein>
<feature type="transmembrane region" description="Helical" evidence="2">
    <location>
        <begin position="331"/>
        <end position="349"/>
    </location>
</feature>
<dbReference type="Pfam" id="PF19040">
    <property type="entry name" value="SGNH"/>
    <property type="match status" value="1"/>
</dbReference>
<dbReference type="SUPFAM" id="SSF52266">
    <property type="entry name" value="SGNH hydrolase"/>
    <property type="match status" value="1"/>
</dbReference>
<keyword evidence="2" id="KW-0472">Membrane</keyword>
<keyword evidence="2" id="KW-0812">Transmembrane</keyword>
<dbReference type="Proteomes" id="UP001571476">
    <property type="component" value="Unassembled WGS sequence"/>
</dbReference>
<keyword evidence="6" id="KW-1185">Reference proteome</keyword>
<dbReference type="PANTHER" id="PTHR23028:SF53">
    <property type="entry name" value="ACYL_TRANSF_3 DOMAIN-CONTAINING PROTEIN"/>
    <property type="match status" value="1"/>
</dbReference>
<evidence type="ECO:0000313" key="6">
    <source>
        <dbReference type="Proteomes" id="UP001571476"/>
    </source>
</evidence>
<accession>A0ABV4S9A5</accession>
<feature type="transmembrane region" description="Helical" evidence="2">
    <location>
        <begin position="122"/>
        <end position="143"/>
    </location>
</feature>
<feature type="transmembrane region" description="Helical" evidence="2">
    <location>
        <begin position="369"/>
        <end position="388"/>
    </location>
</feature>
<reference evidence="5 6" key="1">
    <citation type="submission" date="2024-08" db="EMBL/GenBank/DDBJ databases">
        <title>Genome sequence of Streptomyces aureus CACIA-1.46HGO.</title>
        <authorList>
            <person name="Evangelista-Martinez Z."/>
        </authorList>
    </citation>
    <scope>NUCLEOTIDE SEQUENCE [LARGE SCALE GENOMIC DNA]</scope>
    <source>
        <strain evidence="5 6">CACIA-1.46HGO</strain>
    </source>
</reference>
<keyword evidence="2" id="KW-1133">Transmembrane helix</keyword>
<dbReference type="Pfam" id="PF01757">
    <property type="entry name" value="Acyl_transf_3"/>
    <property type="match status" value="1"/>
</dbReference>
<feature type="transmembrane region" description="Helical" evidence="2">
    <location>
        <begin position="243"/>
        <end position="266"/>
    </location>
</feature>
<dbReference type="InterPro" id="IPR043968">
    <property type="entry name" value="SGNH"/>
</dbReference>
<dbReference type="RefSeq" id="WP_372561062.1">
    <property type="nucleotide sequence ID" value="NZ_JBGOSP010000001.1"/>
</dbReference>
<dbReference type="GO" id="GO:0016746">
    <property type="term" value="F:acyltransferase activity"/>
    <property type="evidence" value="ECO:0007669"/>
    <property type="project" value="UniProtKB-KW"/>
</dbReference>